<dbReference type="EMBL" id="BMVC01000005">
    <property type="protein sequence ID" value="GHC93603.1"/>
    <property type="molecule type" value="Genomic_DNA"/>
</dbReference>
<evidence type="ECO:0000313" key="1">
    <source>
        <dbReference type="EMBL" id="GHC93603.1"/>
    </source>
</evidence>
<gene>
    <name evidence="1" type="ORF">GCM10010334_30880</name>
</gene>
<dbReference type="RefSeq" id="WP_189821519.1">
    <property type="nucleotide sequence ID" value="NZ_BMVC01000005.1"/>
</dbReference>
<organism evidence="1 2">
    <name type="scientific">Streptomyces finlayi</name>
    <dbReference type="NCBI Taxonomy" id="67296"/>
    <lineage>
        <taxon>Bacteria</taxon>
        <taxon>Bacillati</taxon>
        <taxon>Actinomycetota</taxon>
        <taxon>Actinomycetes</taxon>
        <taxon>Kitasatosporales</taxon>
        <taxon>Streptomycetaceae</taxon>
        <taxon>Streptomyces</taxon>
    </lineage>
</organism>
<accession>A0A918WXG6</accession>
<name>A0A918WXG6_9ACTN</name>
<dbReference type="Proteomes" id="UP000638353">
    <property type="component" value="Unassembled WGS sequence"/>
</dbReference>
<sequence>MTPPSAAPVVSLSADHLSGAVGATADPTVRVLVSQAGAEPADLSVVAVASSDSRVAGAGDVTVRGRGAEREVAVRARGRGLCDLTLRVTGLGGLDATAVLHYAASGPVQHAADTRYFTGACDSSAAVDVGGGHLVLADDESNTLRLYARGASGGPVRGWDFGERLGARKEIDIEGVARAGDTDAVYWLGSMSNSKEGKLRPDRSLLFRTRVRGAGAGTELLLDGAYRGLRADLIAWDQSRGGELGFAAGAAEGRGPKRIDAFNAEGFEFAPGSTSIAYVGFRAPLVPAKAGGAALLVPVLNVDALVEEREARADFGEPVLLDLDGLSVRDLRRNSCDQYLIVAGSWAADDNSDPYALYTWDGQPDHGAVRVMDLPTGDPGGWECVVDVPDLEVPGARVQLIADCGSADWYGTGVAAKDLPQPAWRKARAVTFTVTE</sequence>
<dbReference type="AlphaFoldDB" id="A0A918WXG6"/>
<evidence type="ECO:0008006" key="3">
    <source>
        <dbReference type="Google" id="ProtNLM"/>
    </source>
</evidence>
<protein>
    <recommendedName>
        <fullName evidence="3">DUF3616 domain-containing protein</fullName>
    </recommendedName>
</protein>
<evidence type="ECO:0000313" key="2">
    <source>
        <dbReference type="Proteomes" id="UP000638353"/>
    </source>
</evidence>
<reference evidence="1" key="1">
    <citation type="journal article" date="2014" name="Int. J. Syst. Evol. Microbiol.">
        <title>Complete genome sequence of Corynebacterium casei LMG S-19264T (=DSM 44701T), isolated from a smear-ripened cheese.</title>
        <authorList>
            <consortium name="US DOE Joint Genome Institute (JGI-PGF)"/>
            <person name="Walter F."/>
            <person name="Albersmeier A."/>
            <person name="Kalinowski J."/>
            <person name="Ruckert C."/>
        </authorList>
    </citation>
    <scope>NUCLEOTIDE SEQUENCE</scope>
    <source>
        <strain evidence="1">JCM 4637</strain>
    </source>
</reference>
<reference evidence="1" key="2">
    <citation type="submission" date="2020-09" db="EMBL/GenBank/DDBJ databases">
        <authorList>
            <person name="Sun Q."/>
            <person name="Ohkuma M."/>
        </authorList>
    </citation>
    <scope>NUCLEOTIDE SEQUENCE</scope>
    <source>
        <strain evidence="1">JCM 4637</strain>
    </source>
</reference>
<comment type="caution">
    <text evidence="1">The sequence shown here is derived from an EMBL/GenBank/DDBJ whole genome shotgun (WGS) entry which is preliminary data.</text>
</comment>
<proteinExistence type="predicted"/>